<evidence type="ECO:0000313" key="2">
    <source>
        <dbReference type="Proteomes" id="UP001141950"/>
    </source>
</evidence>
<sequence>MGSRIMHYCITSKINARLKLDEAPFLLGGLAPDLNKYMNQQKSISHFAKYDANGVIYTDYNAFFDKYLINRQSPFHIGYYFHLISDEVWLRDIYFKKIKYLPTEEKKEAQQKYYRDFWRLNGKLIDHYSIALKQFLVEPVDIDEVDYSYLPELIHDLSRDFERMNEAKEEQLELLDFDEVIQVLEKSIQTCLEDSRI</sequence>
<name>A0A9X2SAP0_9BACL</name>
<accession>A0A9X2SAP0</accession>
<dbReference type="AlphaFoldDB" id="A0A9X2SAP0"/>
<evidence type="ECO:0008006" key="3">
    <source>
        <dbReference type="Google" id="ProtNLM"/>
    </source>
</evidence>
<protein>
    <recommendedName>
        <fullName evidence="3">Hydrolase</fullName>
    </recommendedName>
</protein>
<keyword evidence="2" id="KW-1185">Reference proteome</keyword>
<evidence type="ECO:0000313" key="1">
    <source>
        <dbReference type="EMBL" id="MCR2806914.1"/>
    </source>
</evidence>
<gene>
    <name evidence="1" type="ORF">NQZ67_23805</name>
</gene>
<proteinExistence type="predicted"/>
<dbReference type="EMBL" id="JANIPJ010000021">
    <property type="protein sequence ID" value="MCR2806914.1"/>
    <property type="molecule type" value="Genomic_DNA"/>
</dbReference>
<dbReference type="RefSeq" id="WP_257450885.1">
    <property type="nucleotide sequence ID" value="NZ_JANIPJ010000021.1"/>
</dbReference>
<reference evidence="1" key="1">
    <citation type="submission" date="2022-08" db="EMBL/GenBank/DDBJ databases">
        <title>The genomic sequence of strain Paenibacillus sp. SCIV0701.</title>
        <authorList>
            <person name="Zhao H."/>
        </authorList>
    </citation>
    <scope>NUCLEOTIDE SEQUENCE</scope>
    <source>
        <strain evidence="1">SCIV0701</strain>
    </source>
</reference>
<organism evidence="1 2">
    <name type="scientific">Paenibacillus soyae</name>
    <dbReference type="NCBI Taxonomy" id="2969249"/>
    <lineage>
        <taxon>Bacteria</taxon>
        <taxon>Bacillati</taxon>
        <taxon>Bacillota</taxon>
        <taxon>Bacilli</taxon>
        <taxon>Bacillales</taxon>
        <taxon>Paenibacillaceae</taxon>
        <taxon>Paenibacillus</taxon>
    </lineage>
</organism>
<dbReference type="Proteomes" id="UP001141950">
    <property type="component" value="Unassembled WGS sequence"/>
</dbReference>
<comment type="caution">
    <text evidence="1">The sequence shown here is derived from an EMBL/GenBank/DDBJ whole genome shotgun (WGS) entry which is preliminary data.</text>
</comment>